<feature type="non-terminal residue" evidence="1">
    <location>
        <position position="1"/>
    </location>
</feature>
<sequence>VATIRGTRSPKAGSS</sequence>
<comment type="caution">
    <text evidence="1">The sequence shown here is derived from an EMBL/GenBank/DDBJ whole genome shotgun (WGS) entry which is preliminary data.</text>
</comment>
<gene>
    <name evidence="1" type="ORF">CFC21_015489</name>
</gene>
<feature type="non-terminal residue" evidence="1">
    <location>
        <position position="15"/>
    </location>
</feature>
<dbReference type="EMBL" id="CM022214">
    <property type="protein sequence ID" value="KAF6999461.1"/>
    <property type="molecule type" value="Genomic_DNA"/>
</dbReference>
<proteinExistence type="predicted"/>
<accession>A0A9R1DX47</accession>
<organism evidence="1">
    <name type="scientific">Triticum aestivum</name>
    <name type="common">Wheat</name>
    <dbReference type="NCBI Taxonomy" id="4565"/>
    <lineage>
        <taxon>Eukaryota</taxon>
        <taxon>Viridiplantae</taxon>
        <taxon>Streptophyta</taxon>
        <taxon>Embryophyta</taxon>
        <taxon>Tracheophyta</taxon>
        <taxon>Spermatophyta</taxon>
        <taxon>Magnoliopsida</taxon>
        <taxon>Liliopsida</taxon>
        <taxon>Poales</taxon>
        <taxon>Poaceae</taxon>
        <taxon>BOP clade</taxon>
        <taxon>Pooideae</taxon>
        <taxon>Triticodae</taxon>
        <taxon>Triticeae</taxon>
        <taxon>Triticinae</taxon>
        <taxon>Triticum</taxon>
    </lineage>
</organism>
<name>A0A9R1DX47_WHEAT</name>
<protein>
    <submittedName>
        <fullName evidence="1">Uncharacterized protein</fullName>
    </submittedName>
</protein>
<dbReference type="Proteomes" id="UP000815260">
    <property type="component" value="Chromosome 2A"/>
</dbReference>
<reference evidence="1" key="1">
    <citation type="journal article" date="2017" name="Gigascience">
        <title>The first near-complete assembly of the hexaploid bread wheat genome, Triticum aestivum.</title>
        <authorList>
            <person name="Zimin A.V."/>
            <person name="Puiu D."/>
            <person name="Hall R."/>
            <person name="Kingan S."/>
            <person name="Clavijo B.J."/>
            <person name="Salzberg S.L."/>
        </authorList>
    </citation>
    <scope>NUCLEOTIDE SEQUENCE</scope>
    <source>
        <tissue evidence="1">Leaf</tissue>
    </source>
</reference>
<reference evidence="1" key="2">
    <citation type="submission" date="2020-03" db="EMBL/GenBank/DDBJ databases">
        <title>The second near-complete assembly of the hexaploid bread wheat (Triticum aestivum) genome.</title>
        <authorList>
            <person name="Zimin A.V."/>
            <person name="Puiu D."/>
            <person name="Shumante A."/>
            <person name="Alonge M."/>
            <person name="Salzberg S.L."/>
        </authorList>
    </citation>
    <scope>NUCLEOTIDE SEQUENCE</scope>
    <source>
        <tissue evidence="1">Leaf</tissue>
    </source>
</reference>
<evidence type="ECO:0000313" key="1">
    <source>
        <dbReference type="EMBL" id="KAF6999461.1"/>
    </source>
</evidence>